<comment type="caution">
    <text evidence="1">The sequence shown here is derived from an EMBL/GenBank/DDBJ whole genome shotgun (WGS) entry which is preliminary data.</text>
</comment>
<proteinExistence type="predicted"/>
<keyword evidence="2" id="KW-1185">Reference proteome</keyword>
<reference evidence="1" key="1">
    <citation type="submission" date="2023-07" db="EMBL/GenBank/DDBJ databases">
        <title>Black Yeasts Isolated from many extreme environments.</title>
        <authorList>
            <person name="Coleine C."/>
            <person name="Stajich J.E."/>
            <person name="Selbmann L."/>
        </authorList>
    </citation>
    <scope>NUCLEOTIDE SEQUENCE</scope>
    <source>
        <strain evidence="1">CCFEE 5714</strain>
    </source>
</reference>
<evidence type="ECO:0000313" key="1">
    <source>
        <dbReference type="EMBL" id="KAK3723909.1"/>
    </source>
</evidence>
<gene>
    <name evidence="1" type="ORF">LTR37_001393</name>
</gene>
<name>A0ACC3NWY4_9PEZI</name>
<dbReference type="EMBL" id="JAUTXU010000007">
    <property type="protein sequence ID" value="KAK3723909.1"/>
    <property type="molecule type" value="Genomic_DNA"/>
</dbReference>
<dbReference type="Proteomes" id="UP001281147">
    <property type="component" value="Unassembled WGS sequence"/>
</dbReference>
<organism evidence="1 2">
    <name type="scientific">Vermiconidia calcicola</name>
    <dbReference type="NCBI Taxonomy" id="1690605"/>
    <lineage>
        <taxon>Eukaryota</taxon>
        <taxon>Fungi</taxon>
        <taxon>Dikarya</taxon>
        <taxon>Ascomycota</taxon>
        <taxon>Pezizomycotina</taxon>
        <taxon>Dothideomycetes</taxon>
        <taxon>Dothideomycetidae</taxon>
        <taxon>Mycosphaerellales</taxon>
        <taxon>Extremaceae</taxon>
        <taxon>Vermiconidia</taxon>
    </lineage>
</organism>
<evidence type="ECO:0000313" key="2">
    <source>
        <dbReference type="Proteomes" id="UP001281147"/>
    </source>
</evidence>
<accession>A0ACC3NWY4</accession>
<sequence length="251" mass="28131">MASINTGLTPSDSVLNTVELLEQILLMPDGKSVFKLFLERESDETESSITFEDCAYAHGMVYGPLGSTTEQRNLVWQQHSYNQYVFNDVALEKLVCNTLFFQRKPEVDICSAVCFSIPPSNINTRYKTLLELQNQVSESKLLNMYLTKPSTTEVMFGIELYVPTRMSFPHCDLLKVKNKSGVTIGDVFAKMEAYLGHRADPAEIRLKRGCIKIMDGIFIAEGETLYKGADEEEVIALFAGLETEGSAPEKQ</sequence>
<protein>
    <submittedName>
        <fullName evidence="1">Uncharacterized protein</fullName>
    </submittedName>
</protein>